<feature type="region of interest" description="Disordered" evidence="1">
    <location>
        <begin position="1"/>
        <end position="45"/>
    </location>
</feature>
<feature type="compositionally biased region" description="Polar residues" evidence="1">
    <location>
        <begin position="7"/>
        <end position="17"/>
    </location>
</feature>
<dbReference type="AlphaFoldDB" id="A0A2Z5TSX7"/>
<name>A0A2Z5TSX7_BRAJP</name>
<evidence type="ECO:0000256" key="1">
    <source>
        <dbReference type="SAM" id="MobiDB-lite"/>
    </source>
</evidence>
<evidence type="ECO:0000313" key="3">
    <source>
        <dbReference type="EMBL" id="BBA94256.1"/>
    </source>
</evidence>
<gene>
    <name evidence="3" type="primary">nopP</name>
</gene>
<sequence>MYGRVVGSSSQSTSANQVDEPGDSPRFAETLAGMEPGGSSSETRAYYLNSGPPIVEIDQRSFDRGLRRFLGRDIMNIAINPQEYSDFVSKKAERAATVAGSYSATHYDPARPVRFFSYQLGDETVGLLRAGGPVRIKGETFREKFGRNDLTSVVDLRVTHPLVENAGDILLEHQLREDGDDPLILSKPGLPGMEPRLAEMGFVHVGRNHWVLDPHQHPEVWTKNENDQWQRVGKPTKYLSKVEDDDAAAESTVQADYSDEDDPSVYLERVFTGLSME</sequence>
<dbReference type="RefSeq" id="WP_223153749.1">
    <property type="nucleotide sequence ID" value="NZ_CP017637.1"/>
</dbReference>
<evidence type="ECO:0000313" key="2">
    <source>
        <dbReference type="EMBL" id="BBA94255.1"/>
    </source>
</evidence>
<reference evidence="3" key="1">
    <citation type="submission" date="2017-10" db="EMBL/GenBank/DDBJ databases">
        <title>Variation of bradyrhizobial effector NopP is the determinant for symbiotic incompatibility with Rj2-soybean plants.</title>
        <authorList>
            <person name="Sugawara M."/>
            <person name="Takahashi S."/>
            <person name="Umehara Y."/>
            <person name="Iwano H."/>
            <person name="Tsurumaru H."/>
            <person name="Odake H."/>
            <person name="Suzuki Y."/>
            <person name="Kondo H."/>
            <person name="Konno Y."/>
            <person name="Yamakawa T."/>
            <person name="Sato S."/>
            <person name="Mitsui H."/>
            <person name="Minamisawa K."/>
        </authorList>
    </citation>
    <scope>NUCLEOTIDE SEQUENCE</scope>
    <source>
        <strain evidence="2">HK7-6</strain>
        <strain evidence="3">TS4-11</strain>
    </source>
</reference>
<organism evidence="3">
    <name type="scientific">Bradyrhizobium japonicum</name>
    <dbReference type="NCBI Taxonomy" id="375"/>
    <lineage>
        <taxon>Bacteria</taxon>
        <taxon>Pseudomonadati</taxon>
        <taxon>Pseudomonadota</taxon>
        <taxon>Alphaproteobacteria</taxon>
        <taxon>Hyphomicrobiales</taxon>
        <taxon>Nitrobacteraceae</taxon>
        <taxon>Bradyrhizobium</taxon>
    </lineage>
</organism>
<dbReference type="GeneID" id="92969966"/>
<feature type="region of interest" description="Disordered" evidence="1">
    <location>
        <begin position="238"/>
        <end position="261"/>
    </location>
</feature>
<proteinExistence type="predicted"/>
<protein>
    <submittedName>
        <fullName evidence="3">Type III effector NopP</fullName>
    </submittedName>
</protein>
<dbReference type="EMBL" id="LC331624">
    <property type="protein sequence ID" value="BBA94255.1"/>
    <property type="molecule type" value="Genomic_DNA"/>
</dbReference>
<accession>A0A2Z5TSX7</accession>
<dbReference type="EMBL" id="LC331625">
    <property type="protein sequence ID" value="BBA94256.1"/>
    <property type="molecule type" value="Genomic_DNA"/>
</dbReference>